<dbReference type="Pfam" id="PF00419">
    <property type="entry name" value="Fimbrial"/>
    <property type="match status" value="1"/>
</dbReference>
<dbReference type="EMBL" id="JAOCAP010000035">
    <property type="protein sequence ID" value="MDH1321537.1"/>
    <property type="molecule type" value="Genomic_DNA"/>
</dbReference>
<gene>
    <name evidence="2" type="ORF">N5C39_24595</name>
</gene>
<evidence type="ECO:0000313" key="3">
    <source>
        <dbReference type="Proteomes" id="UP001158416"/>
    </source>
</evidence>
<name>A0AA42PVH2_9ENTR</name>
<organism evidence="2 3">
    <name type="scientific">Enterobacter bugandensis</name>
    <dbReference type="NCBI Taxonomy" id="881260"/>
    <lineage>
        <taxon>Bacteria</taxon>
        <taxon>Pseudomonadati</taxon>
        <taxon>Pseudomonadota</taxon>
        <taxon>Gammaproteobacteria</taxon>
        <taxon>Enterobacterales</taxon>
        <taxon>Enterobacteriaceae</taxon>
        <taxon>Enterobacter</taxon>
    </lineage>
</organism>
<dbReference type="RefSeq" id="WP_280030529.1">
    <property type="nucleotide sequence ID" value="NZ_JAOCAP010000035.1"/>
</dbReference>
<evidence type="ECO:0000259" key="1">
    <source>
        <dbReference type="Pfam" id="PF00419"/>
    </source>
</evidence>
<dbReference type="GO" id="GO:0007155">
    <property type="term" value="P:cell adhesion"/>
    <property type="evidence" value="ECO:0007669"/>
    <property type="project" value="InterPro"/>
</dbReference>
<feature type="domain" description="Fimbrial-type adhesion" evidence="1">
    <location>
        <begin position="34"/>
        <end position="167"/>
    </location>
</feature>
<dbReference type="Proteomes" id="UP001158416">
    <property type="component" value="Unassembled WGS sequence"/>
</dbReference>
<dbReference type="InterPro" id="IPR000259">
    <property type="entry name" value="Adhesion_dom_fimbrial"/>
</dbReference>
<dbReference type="InterPro" id="IPR008966">
    <property type="entry name" value="Adhesion_dom_sf"/>
</dbReference>
<dbReference type="InterPro" id="IPR036937">
    <property type="entry name" value="Adhesion_dom_fimbrial_sf"/>
</dbReference>
<protein>
    <submittedName>
        <fullName evidence="2">Fimbrial protein</fullName>
    </submittedName>
</protein>
<evidence type="ECO:0000313" key="2">
    <source>
        <dbReference type="EMBL" id="MDH1321537.1"/>
    </source>
</evidence>
<reference evidence="2" key="1">
    <citation type="submission" date="2022-09" db="EMBL/GenBank/DDBJ databases">
        <title>Intensive care unit water sources are persistently colonized with multi-drug resistant bacteria and are the site of extensive horizontal gene transfer of antibiotic resistance genes.</title>
        <authorList>
            <person name="Diorio-Toth L."/>
        </authorList>
    </citation>
    <scope>NUCLEOTIDE SEQUENCE</scope>
    <source>
        <strain evidence="2">GD03936</strain>
    </source>
</reference>
<dbReference type="GO" id="GO:0009289">
    <property type="term" value="C:pilus"/>
    <property type="evidence" value="ECO:0007669"/>
    <property type="project" value="InterPro"/>
</dbReference>
<proteinExistence type="predicted"/>
<dbReference type="Gene3D" id="2.60.40.1090">
    <property type="entry name" value="Fimbrial-type adhesion domain"/>
    <property type="match status" value="1"/>
</dbReference>
<comment type="caution">
    <text evidence="2">The sequence shown here is derived from an EMBL/GenBank/DDBJ whole genome shotgun (WGS) entry which is preliminary data.</text>
</comment>
<dbReference type="SUPFAM" id="SSF49401">
    <property type="entry name" value="Bacterial adhesins"/>
    <property type="match status" value="1"/>
</dbReference>
<sequence>MSRKGIALWWGTLLVLTVLPTQASIKQAIRVDVNISGTIIATASCTFSGQKPLQIDYGDVYIDELTSGNNRRSLDYSLVCRGDSDGKKVEMKFVGDGADFDGQLLKTNTKGLGIKLLNNSNLQAINSWFTIDPGNQPALEAELVKQDNATFQNGQTFSGVVTLVVEYR</sequence>
<dbReference type="AlphaFoldDB" id="A0AA42PVH2"/>
<accession>A0AA42PVH2</accession>